<evidence type="ECO:0000313" key="1">
    <source>
        <dbReference type="EMBL" id="VVE15801.1"/>
    </source>
</evidence>
<name>A0A5E4VUE8_9BURK</name>
<dbReference type="Proteomes" id="UP000337189">
    <property type="component" value="Unassembled WGS sequence"/>
</dbReference>
<protein>
    <submittedName>
        <fullName evidence="1">Uncharacterized protein</fullName>
    </submittedName>
</protein>
<dbReference type="RefSeq" id="WP_246189837.1">
    <property type="nucleotide sequence ID" value="NZ_CABPSJ010000003.1"/>
</dbReference>
<sequence>MRQNLVRPDARSPRLNAVEALLGFPGTTHTDDLSALAGELDSISASFANPVAAVAYAAFAGLVRISATLAQWHDAILTALPDADRFLRSAKARYQLWLKEYESQAAAASLVQTSKALPEVSSLDDAVKLLNAVGAVPLPLGMFAQDIPFTSKMHGQHFDEKTGAEPLPLTVAFLKFQIDLIDAQHTHQLTPGEVHDLELEVRVTRWPKDHSELQLTPVSVEPASTYEFPSFRFSRPVGDPPYVLHQRGRAILKVSQGLQARPFEFKYAAEFLPPKSEQPVAIVGHRTLLVDGTDPSRTWCGYPALDRRLIEFRQALRRVPGIAQPELLDLLTILAALFNLAGSSVQDALFPGTRSEAEFQQDVRAALRRSPSIGIELDEHANAAGGTTDLSFRGIPIELKVEKSTLFALEDGRRFTNQTASYAVAKGKKTAVLCVLDCSPKNGPPRDPAQLVGLQSLENGVQVCVLIIQGNLRKPSALSRGPVCQ</sequence>
<dbReference type="EMBL" id="CABPSJ010000003">
    <property type="protein sequence ID" value="VVE15801.1"/>
    <property type="molecule type" value="Genomic_DNA"/>
</dbReference>
<gene>
    <name evidence="1" type="ORF">PCO31110_02910</name>
</gene>
<accession>A0A5E4VUE8</accession>
<reference evidence="1 2" key="1">
    <citation type="submission" date="2019-08" db="EMBL/GenBank/DDBJ databases">
        <authorList>
            <person name="Peeters C."/>
        </authorList>
    </citation>
    <scope>NUCLEOTIDE SEQUENCE [LARGE SCALE GENOMIC DNA]</scope>
    <source>
        <strain evidence="1 2">LMG 31110</strain>
    </source>
</reference>
<proteinExistence type="predicted"/>
<evidence type="ECO:0000313" key="2">
    <source>
        <dbReference type="Proteomes" id="UP000337189"/>
    </source>
</evidence>
<organism evidence="1 2">
    <name type="scientific">Pandoraea communis</name>
    <dbReference type="NCBI Taxonomy" id="2508297"/>
    <lineage>
        <taxon>Bacteria</taxon>
        <taxon>Pseudomonadati</taxon>
        <taxon>Pseudomonadota</taxon>
        <taxon>Betaproteobacteria</taxon>
        <taxon>Burkholderiales</taxon>
        <taxon>Burkholderiaceae</taxon>
        <taxon>Pandoraea</taxon>
    </lineage>
</organism>
<dbReference type="AlphaFoldDB" id="A0A5E4VUE8"/>